<dbReference type="AlphaFoldDB" id="A0A6P0UWA5"/>
<keyword evidence="1" id="KW-0812">Transmembrane</keyword>
<evidence type="ECO:0008006" key="4">
    <source>
        <dbReference type="Google" id="ProtNLM"/>
    </source>
</evidence>
<organism evidence="2 3">
    <name type="scientific">Leptobacterium flavescens</name>
    <dbReference type="NCBI Taxonomy" id="472055"/>
    <lineage>
        <taxon>Bacteria</taxon>
        <taxon>Pseudomonadati</taxon>
        <taxon>Bacteroidota</taxon>
        <taxon>Flavobacteriia</taxon>
        <taxon>Flavobacteriales</taxon>
        <taxon>Flavobacteriaceae</taxon>
        <taxon>Leptobacterium</taxon>
    </lineage>
</organism>
<name>A0A6P0UWA5_9FLAO</name>
<keyword evidence="1" id="KW-0472">Membrane</keyword>
<reference evidence="2 3" key="1">
    <citation type="submission" date="2020-01" db="EMBL/GenBank/DDBJ databases">
        <title>Leptobacterium flavescens.</title>
        <authorList>
            <person name="Wang G."/>
        </authorList>
    </citation>
    <scope>NUCLEOTIDE SEQUENCE [LARGE SCALE GENOMIC DNA]</scope>
    <source>
        <strain evidence="2 3">KCTC 22160</strain>
    </source>
</reference>
<keyword evidence="3" id="KW-1185">Reference proteome</keyword>
<dbReference type="RefSeq" id="WP_163608353.1">
    <property type="nucleotide sequence ID" value="NZ_JAABOO010000004.1"/>
</dbReference>
<feature type="transmembrane region" description="Helical" evidence="1">
    <location>
        <begin position="46"/>
        <end position="66"/>
    </location>
</feature>
<feature type="transmembrane region" description="Helical" evidence="1">
    <location>
        <begin position="6"/>
        <end position="26"/>
    </location>
</feature>
<dbReference type="Proteomes" id="UP000468581">
    <property type="component" value="Unassembled WGS sequence"/>
</dbReference>
<comment type="caution">
    <text evidence="2">The sequence shown here is derived from an EMBL/GenBank/DDBJ whole genome shotgun (WGS) entry which is preliminary data.</text>
</comment>
<protein>
    <recommendedName>
        <fullName evidence="4">DUF922 domain-containing protein</fullName>
    </recommendedName>
</protein>
<evidence type="ECO:0000256" key="1">
    <source>
        <dbReference type="SAM" id="Phobius"/>
    </source>
</evidence>
<dbReference type="EMBL" id="JAABOO010000004">
    <property type="protein sequence ID" value="NER15053.1"/>
    <property type="molecule type" value="Genomic_DNA"/>
</dbReference>
<accession>A0A6P0UWA5</accession>
<gene>
    <name evidence="2" type="ORF">GWK08_16480</name>
</gene>
<sequence length="231" mass="27698">MQDILIVILFLGLYFSPVLYQLVIVIKENKKGNKTPLKKFKKFLKYSFLILLPLAIAFMILIRVNFLNYESPITYDRVDQITFKNFRGLEFFKKSLYGNKRFAYVVTTIKSEIYDDSVSIQALFHPSRSFVYDTHSNNKQLLDHEIYHFKITELYARKLKYRISNLKHSSKNEIRELISSTWLEERKFQEKYDYDTFHSYVFSEQKKYQKTVDSLLNLLSEFKEPKITLND</sequence>
<evidence type="ECO:0000313" key="2">
    <source>
        <dbReference type="EMBL" id="NER15053.1"/>
    </source>
</evidence>
<keyword evidence="1" id="KW-1133">Transmembrane helix</keyword>
<evidence type="ECO:0000313" key="3">
    <source>
        <dbReference type="Proteomes" id="UP000468581"/>
    </source>
</evidence>
<proteinExistence type="predicted"/>